<dbReference type="AlphaFoldDB" id="A0A812UK07"/>
<evidence type="ECO:0000313" key="2">
    <source>
        <dbReference type="Proteomes" id="UP000604046"/>
    </source>
</evidence>
<proteinExistence type="predicted"/>
<dbReference type="Proteomes" id="UP000604046">
    <property type="component" value="Unassembled WGS sequence"/>
</dbReference>
<accession>A0A812UK07</accession>
<keyword evidence="2" id="KW-1185">Reference proteome</keyword>
<organism evidence="1 2">
    <name type="scientific">Symbiodinium natans</name>
    <dbReference type="NCBI Taxonomy" id="878477"/>
    <lineage>
        <taxon>Eukaryota</taxon>
        <taxon>Sar</taxon>
        <taxon>Alveolata</taxon>
        <taxon>Dinophyceae</taxon>
        <taxon>Suessiales</taxon>
        <taxon>Symbiodiniaceae</taxon>
        <taxon>Symbiodinium</taxon>
    </lineage>
</organism>
<dbReference type="OrthoDB" id="448490at2759"/>
<dbReference type="EMBL" id="CAJNDS010002745">
    <property type="protein sequence ID" value="CAE7582176.1"/>
    <property type="molecule type" value="Genomic_DNA"/>
</dbReference>
<gene>
    <name evidence="1" type="ORF">SNAT2548_LOCUS33217</name>
</gene>
<reference evidence="1" key="1">
    <citation type="submission" date="2021-02" db="EMBL/GenBank/DDBJ databases">
        <authorList>
            <person name="Dougan E. K."/>
            <person name="Rhodes N."/>
            <person name="Thang M."/>
            <person name="Chan C."/>
        </authorList>
    </citation>
    <scope>NUCLEOTIDE SEQUENCE</scope>
</reference>
<protein>
    <submittedName>
        <fullName evidence="1">Uncharacterized protein</fullName>
    </submittedName>
</protein>
<feature type="non-terminal residue" evidence="1">
    <location>
        <position position="139"/>
    </location>
</feature>
<evidence type="ECO:0000313" key="1">
    <source>
        <dbReference type="EMBL" id="CAE7582176.1"/>
    </source>
</evidence>
<sequence>LMGGLMGWMGVMSLFEARNIYKLRKARQLHTHPLFEVAKSWRRTERDAFGTVHRINNSDFDDDAPLTTGGWRNFCSLFRRSSVQEERLIEPSPRSRCCCCPCFPVSRSTVEEIVPPQSASAAQQSALRAQRDQFVQRPH</sequence>
<comment type="caution">
    <text evidence="1">The sequence shown here is derived from an EMBL/GenBank/DDBJ whole genome shotgun (WGS) entry which is preliminary data.</text>
</comment>
<name>A0A812UK07_9DINO</name>